<dbReference type="AlphaFoldDB" id="A0A853IFU5"/>
<gene>
    <name evidence="2" type="ORF">H0A36_25720</name>
</gene>
<protein>
    <submittedName>
        <fullName evidence="2">Uncharacterized protein</fullName>
    </submittedName>
</protein>
<evidence type="ECO:0000256" key="1">
    <source>
        <dbReference type="SAM" id="MobiDB-lite"/>
    </source>
</evidence>
<evidence type="ECO:0000313" key="2">
    <source>
        <dbReference type="EMBL" id="NYZ69418.1"/>
    </source>
</evidence>
<feature type="compositionally biased region" description="Low complexity" evidence="1">
    <location>
        <begin position="315"/>
        <end position="337"/>
    </location>
</feature>
<organism evidence="2 3">
    <name type="scientific">Spartinivicinus marinus</name>
    <dbReference type="NCBI Taxonomy" id="2994442"/>
    <lineage>
        <taxon>Bacteria</taxon>
        <taxon>Pseudomonadati</taxon>
        <taxon>Pseudomonadota</taxon>
        <taxon>Gammaproteobacteria</taxon>
        <taxon>Oceanospirillales</taxon>
        <taxon>Zooshikellaceae</taxon>
        <taxon>Spartinivicinus</taxon>
    </lineage>
</organism>
<evidence type="ECO:0000313" key="3">
    <source>
        <dbReference type="Proteomes" id="UP000569732"/>
    </source>
</evidence>
<feature type="compositionally biased region" description="Polar residues" evidence="1">
    <location>
        <begin position="266"/>
        <end position="291"/>
    </location>
</feature>
<feature type="region of interest" description="Disordered" evidence="1">
    <location>
        <begin position="214"/>
        <end position="337"/>
    </location>
</feature>
<comment type="caution">
    <text evidence="2">The sequence shown here is derived from an EMBL/GenBank/DDBJ whole genome shotgun (WGS) entry which is preliminary data.</text>
</comment>
<name>A0A853IFU5_9GAMM</name>
<feature type="compositionally biased region" description="Low complexity" evidence="1">
    <location>
        <begin position="219"/>
        <end position="265"/>
    </location>
</feature>
<dbReference type="Proteomes" id="UP000569732">
    <property type="component" value="Unassembled WGS sequence"/>
</dbReference>
<dbReference type="EMBL" id="JACCKB010000084">
    <property type="protein sequence ID" value="NYZ69418.1"/>
    <property type="molecule type" value="Genomic_DNA"/>
</dbReference>
<reference evidence="2 3" key="1">
    <citation type="submission" date="2020-07" db="EMBL/GenBank/DDBJ databases">
        <title>Endozoicomonas sp. nov., isolated from sediment.</title>
        <authorList>
            <person name="Gu T."/>
        </authorList>
    </citation>
    <scope>NUCLEOTIDE SEQUENCE [LARGE SCALE GENOMIC DNA]</scope>
    <source>
        <strain evidence="2 3">SM1973</strain>
    </source>
</reference>
<feature type="region of interest" description="Disordered" evidence="1">
    <location>
        <begin position="107"/>
        <end position="136"/>
    </location>
</feature>
<proteinExistence type="predicted"/>
<accession>A0A853IFU5</accession>
<dbReference type="RefSeq" id="WP_219340229.1">
    <property type="nucleotide sequence ID" value="NZ_JACCKB010000084.1"/>
</dbReference>
<sequence length="337" mass="35516">MTSSNNETNVAANRTLIAATPVVDTESPNTVLSPWDSEIVDLLETVADNTEGLNAGVTVQVEPTAITASAAESIPANTPFVVENTLVEHTVIAEQNQPQPEVVAATPAEADQQHSLAGLQAAHSTSDGDQTTPITTNENTTAAANTTHQSAPIRLANGQFASRAQLSTQFGKLQASMGTHQGDLAGYALGGGLWSVAKETMGLMHHAQGLFNRVRGDRANTNSTQNRTTNRANRPNRQAENRSANTTQATNTNRANTTHSNTTRAENTASAANVSQSATPQYRATNDQRPNQPDSAQAAPAIPPASETPQLSVGQQQHAAVQAQVHQSQQQQLVSDQ</sequence>
<keyword evidence="3" id="KW-1185">Reference proteome</keyword>
<feature type="non-terminal residue" evidence="2">
    <location>
        <position position="337"/>
    </location>
</feature>